<sequence>MDIQTEKLFLIEQLAKLDDVDILNQIKQILQNVKSAKIGSEPNGQTITQADLIQRAEISNRAILDGDITSVEDLEKESKNW</sequence>
<dbReference type="OrthoDB" id="982055at2"/>
<proteinExistence type="predicted"/>
<dbReference type="RefSeq" id="WP_084373713.1">
    <property type="nucleotide sequence ID" value="NZ_FWYF01000003.1"/>
</dbReference>
<evidence type="ECO:0000313" key="1">
    <source>
        <dbReference type="EMBL" id="SMD36794.1"/>
    </source>
</evidence>
<accession>A0A1W2GJR6</accession>
<protein>
    <submittedName>
        <fullName evidence="1">Uncharacterized protein</fullName>
    </submittedName>
</protein>
<evidence type="ECO:0000313" key="2">
    <source>
        <dbReference type="Proteomes" id="UP000192472"/>
    </source>
</evidence>
<name>A0A1W2GJR6_REIFA</name>
<organism evidence="1 2">
    <name type="scientific">Reichenbachiella faecimaris</name>
    <dbReference type="NCBI Taxonomy" id="692418"/>
    <lineage>
        <taxon>Bacteria</taxon>
        <taxon>Pseudomonadati</taxon>
        <taxon>Bacteroidota</taxon>
        <taxon>Cytophagia</taxon>
        <taxon>Cytophagales</taxon>
        <taxon>Reichenbachiellaceae</taxon>
        <taxon>Reichenbachiella</taxon>
    </lineage>
</organism>
<gene>
    <name evidence="1" type="ORF">SAMN04488029_3073</name>
</gene>
<dbReference type="STRING" id="692418.SAMN04488029_3073"/>
<dbReference type="AlphaFoldDB" id="A0A1W2GJR6"/>
<reference evidence="1 2" key="1">
    <citation type="submission" date="2017-04" db="EMBL/GenBank/DDBJ databases">
        <authorList>
            <person name="Afonso C.L."/>
            <person name="Miller P.J."/>
            <person name="Scott M.A."/>
            <person name="Spackman E."/>
            <person name="Goraichik I."/>
            <person name="Dimitrov K.M."/>
            <person name="Suarez D.L."/>
            <person name="Swayne D.E."/>
        </authorList>
    </citation>
    <scope>NUCLEOTIDE SEQUENCE [LARGE SCALE GENOMIC DNA]</scope>
    <source>
        <strain evidence="1 2">DSM 26133</strain>
    </source>
</reference>
<dbReference type="Proteomes" id="UP000192472">
    <property type="component" value="Unassembled WGS sequence"/>
</dbReference>
<dbReference type="EMBL" id="FWYF01000003">
    <property type="protein sequence ID" value="SMD36794.1"/>
    <property type="molecule type" value="Genomic_DNA"/>
</dbReference>
<keyword evidence="2" id="KW-1185">Reference proteome</keyword>